<dbReference type="GeneID" id="107219340"/>
<dbReference type="Proteomes" id="UP000829291">
    <property type="component" value="Chromosome 6"/>
</dbReference>
<organism evidence="3">
    <name type="scientific">Neodiprion lecontei</name>
    <name type="common">Redheaded pine sawfly</name>
    <dbReference type="NCBI Taxonomy" id="441921"/>
    <lineage>
        <taxon>Eukaryota</taxon>
        <taxon>Metazoa</taxon>
        <taxon>Ecdysozoa</taxon>
        <taxon>Arthropoda</taxon>
        <taxon>Hexapoda</taxon>
        <taxon>Insecta</taxon>
        <taxon>Pterygota</taxon>
        <taxon>Neoptera</taxon>
        <taxon>Endopterygota</taxon>
        <taxon>Hymenoptera</taxon>
        <taxon>Tenthredinoidea</taxon>
        <taxon>Diprionidae</taxon>
        <taxon>Diprioninae</taxon>
        <taxon>Neodiprion</taxon>
    </lineage>
</organism>
<feature type="chain" id="PRO_5026689947" evidence="1">
    <location>
        <begin position="40"/>
        <end position="150"/>
    </location>
</feature>
<keyword evidence="1" id="KW-0732">Signal</keyword>
<evidence type="ECO:0000256" key="1">
    <source>
        <dbReference type="SAM" id="SignalP"/>
    </source>
</evidence>
<dbReference type="InParanoid" id="A0A6J0BH06"/>
<evidence type="ECO:0000313" key="2">
    <source>
        <dbReference type="Proteomes" id="UP000829291"/>
    </source>
</evidence>
<feature type="signal peptide" evidence="1">
    <location>
        <begin position="1"/>
        <end position="39"/>
    </location>
</feature>
<reference evidence="3" key="1">
    <citation type="submission" date="2025-08" db="UniProtKB">
        <authorList>
            <consortium name="RefSeq"/>
        </authorList>
    </citation>
    <scope>IDENTIFICATION</scope>
    <source>
        <tissue evidence="3">Thorax and Abdomen</tissue>
    </source>
</reference>
<dbReference type="AlphaFoldDB" id="A0A6J0BH06"/>
<dbReference type="OrthoDB" id="7676599at2759"/>
<evidence type="ECO:0000313" key="3">
    <source>
        <dbReference type="RefSeq" id="XP_015513023.1"/>
    </source>
</evidence>
<keyword evidence="2" id="KW-1185">Reference proteome</keyword>
<gene>
    <name evidence="3" type="primary">LOC107219340</name>
</gene>
<protein>
    <submittedName>
        <fullName evidence="3">Uncharacterized protein LOC107219340</fullName>
    </submittedName>
</protein>
<dbReference type="RefSeq" id="XP_015513023.1">
    <property type="nucleotide sequence ID" value="XM_015657537.2"/>
</dbReference>
<sequence length="150" mass="16822">MDRAASASGAMRFSSRRKTRPSGVVLLCVFLCVFHLADADAEIYDCKTKVRNEWIKYCISGYEVRAKRQVPEVPADPQFRFVSPVSGDDLGFGLSDEDMNQLFEDLAARSPRAARNKQQFVKMMNGLAARCCSDNLRRDCIASDNMINCP</sequence>
<proteinExistence type="predicted"/>
<name>A0A6J0BH06_NEOLC</name>
<accession>A0A6J0BH06</accession>
<dbReference type="KEGG" id="nlo:107219340"/>